<dbReference type="InterPro" id="IPR002182">
    <property type="entry name" value="NB-ARC"/>
</dbReference>
<dbReference type="Proteomes" id="UP000239203">
    <property type="component" value="Unassembled WGS sequence"/>
</dbReference>
<dbReference type="SUPFAM" id="SSF52540">
    <property type="entry name" value="P-loop containing nucleoside triphosphate hydrolases"/>
    <property type="match status" value="1"/>
</dbReference>
<proteinExistence type="predicted"/>
<dbReference type="Gene3D" id="1.25.40.10">
    <property type="entry name" value="Tetratricopeptide repeat domain"/>
    <property type="match status" value="3"/>
</dbReference>
<sequence length="918" mass="98356">MESRNHLIGDVGQAVMAGAIHGGVHLHAAAPSGPHRYDQLPLRAAAFQARDLPLGDGCTILVGMGGAGKTQIAADAAHRARAEGIEPVWIIAGSRDQVKAAYADLAARVSGVERSVDDAVRWYLGWLDDHPHLIVLDDVAAPADVHGLIPSGRVIVTTRDRGSAWRADGRDIVEVDLFTHDQARACLASWLEDHPHLLDGADDLVTELGHLPLAVAHAGAYLVDLGITCADYLDRFRAHHSRLPDLFPDDHDRVVATTWTLSIARANERRPVGLALPLMRLLSFLDPAGIPLQLLTSPTLHEYLGADKTQVHDAAHGLARLNLLSIDTHPAAAGVAICLHALVQRATREAGPPDAEIETAAEALCEIWPDVETDAALADALRHNATALGRNAEQAHPNPLWTPKPHDALILAGRSWKNAGQFTAARDHFTALLDYGTRVLELDAADCWPVRYFLADIRGHTGDATGAARDCRALLAELDPDERTALAVRGDIARWVGEAGDAKGASGELRALLADQERMLPPDDRETLTNRANIAHLRGVTGDVAGALAELRAVLGVRERVLGVDHPDTLGTRHRLAYFRDASGDSAGALVDGLELLTDLQRVFGPDHPDVLLARANAAGYRGGAGDPAGAVAEFEVLVADRLRLFPPDHPATLHDRENLAYWRGQSGDLHGALTAYRALLADRERILGPGHLHTVECRLGVAVLRHRAGDAIGALDDLDAVVAGRHRLVGPDDKLTLSLRRAAATWRFESGDPVSALAEARALAADQARVLGPDHPETSATRYHLAVWRQASGDTAGALADFEALLPDQRQGLGHDHPQTLSTRHHLIRLGSGDAKAKHAAIGALLLDFVAVFGADDPQTLMVRDDLAYQRAQCGDLAGALADFEALLPEEERVLGADHPTSIGTRHYISVLRSGRA</sequence>
<accession>A0A2S6H0E2</accession>
<dbReference type="SUPFAM" id="SSF48452">
    <property type="entry name" value="TPR-like"/>
    <property type="match status" value="4"/>
</dbReference>
<feature type="domain" description="NB-ARC" evidence="1">
    <location>
        <begin position="60"/>
        <end position="183"/>
    </location>
</feature>
<name>A0A2S6H0E2_9PSEU</name>
<dbReference type="OrthoDB" id="3885120at2"/>
<evidence type="ECO:0000259" key="1">
    <source>
        <dbReference type="Pfam" id="PF00931"/>
    </source>
</evidence>
<dbReference type="Pfam" id="PF13374">
    <property type="entry name" value="TPR_10"/>
    <property type="match status" value="3"/>
</dbReference>
<evidence type="ECO:0000313" key="2">
    <source>
        <dbReference type="EMBL" id="PPK70870.1"/>
    </source>
</evidence>
<dbReference type="PANTHER" id="PTHR46082">
    <property type="entry name" value="ATP/GTP-BINDING PROTEIN-RELATED"/>
    <property type="match status" value="1"/>
</dbReference>
<dbReference type="InterPro" id="IPR027417">
    <property type="entry name" value="P-loop_NTPase"/>
</dbReference>
<dbReference type="PANTHER" id="PTHR46082:SF6">
    <property type="entry name" value="AAA+ ATPASE DOMAIN-CONTAINING PROTEIN-RELATED"/>
    <property type="match status" value="1"/>
</dbReference>
<reference evidence="2 3" key="1">
    <citation type="submission" date="2018-02" db="EMBL/GenBank/DDBJ databases">
        <title>Genomic Encyclopedia of Archaeal and Bacterial Type Strains, Phase II (KMG-II): from individual species to whole genera.</title>
        <authorList>
            <person name="Goeker M."/>
        </authorList>
    </citation>
    <scope>NUCLEOTIDE SEQUENCE [LARGE SCALE GENOMIC DNA]</scope>
    <source>
        <strain evidence="2 3">YU 961-1</strain>
    </source>
</reference>
<dbReference type="RefSeq" id="WP_146107862.1">
    <property type="nucleotide sequence ID" value="NZ_CP154825.1"/>
</dbReference>
<gene>
    <name evidence="2" type="ORF">CLV40_10156</name>
</gene>
<evidence type="ECO:0000313" key="3">
    <source>
        <dbReference type="Proteomes" id="UP000239203"/>
    </source>
</evidence>
<dbReference type="GO" id="GO:0043531">
    <property type="term" value="F:ADP binding"/>
    <property type="evidence" value="ECO:0007669"/>
    <property type="project" value="InterPro"/>
</dbReference>
<dbReference type="InterPro" id="IPR011990">
    <property type="entry name" value="TPR-like_helical_dom_sf"/>
</dbReference>
<comment type="caution">
    <text evidence="2">The sequence shown here is derived from an EMBL/GenBank/DDBJ whole genome shotgun (WGS) entry which is preliminary data.</text>
</comment>
<keyword evidence="3" id="KW-1185">Reference proteome</keyword>
<organism evidence="2 3">
    <name type="scientific">Actinokineospora auranticolor</name>
    <dbReference type="NCBI Taxonomy" id="155976"/>
    <lineage>
        <taxon>Bacteria</taxon>
        <taxon>Bacillati</taxon>
        <taxon>Actinomycetota</taxon>
        <taxon>Actinomycetes</taxon>
        <taxon>Pseudonocardiales</taxon>
        <taxon>Pseudonocardiaceae</taxon>
        <taxon>Actinokineospora</taxon>
    </lineage>
</organism>
<dbReference type="Gene3D" id="3.40.50.300">
    <property type="entry name" value="P-loop containing nucleotide triphosphate hydrolases"/>
    <property type="match status" value="1"/>
</dbReference>
<protein>
    <submittedName>
        <fullName evidence="2">Tetratricopeptide repeat protein</fullName>
    </submittedName>
</protein>
<dbReference type="EMBL" id="PTIX01000001">
    <property type="protein sequence ID" value="PPK70870.1"/>
    <property type="molecule type" value="Genomic_DNA"/>
</dbReference>
<dbReference type="InterPro" id="IPR053137">
    <property type="entry name" value="NLR-like"/>
</dbReference>
<dbReference type="AlphaFoldDB" id="A0A2S6H0E2"/>
<dbReference type="Pfam" id="PF00931">
    <property type="entry name" value="NB-ARC"/>
    <property type="match status" value="1"/>
</dbReference>